<dbReference type="AlphaFoldDB" id="E1Z9P3"/>
<dbReference type="STRING" id="554065.E1Z9P3"/>
<feature type="compositionally biased region" description="Low complexity" evidence="2">
    <location>
        <begin position="634"/>
        <end position="653"/>
    </location>
</feature>
<dbReference type="GeneID" id="17356949"/>
<feature type="compositionally biased region" description="Polar residues" evidence="2">
    <location>
        <begin position="582"/>
        <end position="594"/>
    </location>
</feature>
<feature type="region of interest" description="Disordered" evidence="2">
    <location>
        <begin position="633"/>
        <end position="653"/>
    </location>
</feature>
<feature type="region of interest" description="Disordered" evidence="2">
    <location>
        <begin position="463"/>
        <end position="483"/>
    </location>
</feature>
<dbReference type="EMBL" id="GL433839">
    <property type="protein sequence ID" value="EFN57808.1"/>
    <property type="molecule type" value="Genomic_DNA"/>
</dbReference>
<dbReference type="InterPro" id="IPR011009">
    <property type="entry name" value="Kinase-like_dom_sf"/>
</dbReference>
<proteinExistence type="predicted"/>
<keyword evidence="3" id="KW-0472">Membrane</keyword>
<dbReference type="GO" id="GO:0005524">
    <property type="term" value="F:ATP binding"/>
    <property type="evidence" value="ECO:0007669"/>
    <property type="project" value="UniProtKB-UniRule"/>
</dbReference>
<evidence type="ECO:0000313" key="6">
    <source>
        <dbReference type="Proteomes" id="UP000008141"/>
    </source>
</evidence>
<accession>E1Z9P3</accession>
<feature type="binding site" evidence="1">
    <location>
        <position position="711"/>
    </location>
    <ligand>
        <name>ATP</name>
        <dbReference type="ChEBI" id="CHEBI:30616"/>
    </ligand>
</feature>
<keyword evidence="1" id="KW-0067">ATP-binding</keyword>
<gene>
    <name evidence="5" type="ORF">CHLNCDRAFT_143195</name>
</gene>
<evidence type="ECO:0000256" key="2">
    <source>
        <dbReference type="SAM" id="MobiDB-lite"/>
    </source>
</evidence>
<feature type="compositionally biased region" description="Pro residues" evidence="2">
    <location>
        <begin position="467"/>
        <end position="479"/>
    </location>
</feature>
<keyword evidence="3" id="KW-0812">Transmembrane</keyword>
<feature type="region of interest" description="Disordered" evidence="2">
    <location>
        <begin position="524"/>
        <end position="602"/>
    </location>
</feature>
<protein>
    <recommendedName>
        <fullName evidence="4">Protein kinase domain-containing protein</fullName>
    </recommendedName>
</protein>
<dbReference type="PROSITE" id="PS00107">
    <property type="entry name" value="PROTEIN_KINASE_ATP"/>
    <property type="match status" value="1"/>
</dbReference>
<organism evidence="6">
    <name type="scientific">Chlorella variabilis</name>
    <name type="common">Green alga</name>
    <dbReference type="NCBI Taxonomy" id="554065"/>
    <lineage>
        <taxon>Eukaryota</taxon>
        <taxon>Viridiplantae</taxon>
        <taxon>Chlorophyta</taxon>
        <taxon>core chlorophytes</taxon>
        <taxon>Trebouxiophyceae</taxon>
        <taxon>Chlorellales</taxon>
        <taxon>Chlorellaceae</taxon>
        <taxon>Chlorella clade</taxon>
        <taxon>Chlorella</taxon>
    </lineage>
</organism>
<feature type="transmembrane region" description="Helical" evidence="3">
    <location>
        <begin position="492"/>
        <end position="515"/>
    </location>
</feature>
<evidence type="ECO:0000256" key="3">
    <source>
        <dbReference type="SAM" id="Phobius"/>
    </source>
</evidence>
<dbReference type="InParanoid" id="E1Z9P3"/>
<dbReference type="InterPro" id="IPR000719">
    <property type="entry name" value="Prot_kinase_dom"/>
</dbReference>
<dbReference type="PROSITE" id="PS50011">
    <property type="entry name" value="PROTEIN_KINASE_DOM"/>
    <property type="match status" value="1"/>
</dbReference>
<evidence type="ECO:0000259" key="4">
    <source>
        <dbReference type="PROSITE" id="PS50011"/>
    </source>
</evidence>
<dbReference type="OrthoDB" id="520340at2759"/>
<dbReference type="Gene3D" id="3.30.200.20">
    <property type="entry name" value="Phosphorylase Kinase, domain 1"/>
    <property type="match status" value="1"/>
</dbReference>
<dbReference type="Pfam" id="PF07714">
    <property type="entry name" value="PK_Tyr_Ser-Thr"/>
    <property type="match status" value="1"/>
</dbReference>
<name>E1Z9P3_CHLVA</name>
<sequence>MSEGSVDVVAQDTTLGPLLESQVYYTQGKGDNSTDNTVISPQVVLAGIELSVAEAAQTVDACAELCRGEDPCTWFVWCPAQGGCDAGGVQLEFQDCQLLAPNGTAVPQVLAQGLQVAATSGFPWRTEARQFPGFTTVPAQGFEGMGDQTCPGSVLPGKCAFRTAVEAAMFCMTAASQCRTIVVYPNGTDGASDLVAVLKAVNLPPSTTTASPLMYSITRLDNLPITAQYLYNSDGTTILPTPEEAAANSSWQGCFIGRNAAVDGIVVSTIAQPSAEACCRACRGWGLGSASVVTVNATSTPDSCNCWNYCEQPGGCRYQASGGMVLQLEQYQCQLRFQTLIQPTLAYPAALIAKGPAVPFSAGGPIVTSGPQLPGYTLLPGKGLFSFGRFNCSQSLRPEIQECVLPGSPQQLADICDQEWECEAFILKQQGVSGLGSSLGIFKHDANASAILWNPTGLLYLRDEQPAVPPSPSPSPPAPDSAAAASSLSAGAIAGIAVGSAAAAAALVGAAVWLARRRRQRRLHQQGAKLNGSGGSSSERVADEEAAPASGAAPAAAAAAPDAGPPPSAFAAAAFDTGGGSSSPAPQSLTSQPSVGVGELPHLPSMSSTVLGAGMPHAPSLALPELQQLIQAQDAAVTSSSGDSGGAASPSDAQQQLLAAAQLPQGLRDFLVDPDSFHYCRLPNGKLHELGSGASGKVYKAVLHGEFVAAKEIEIGTNPDLQQTFVREAVRLHQLRHATVVGFVGVALVGTKGVLLQELCEGR</sequence>
<dbReference type="KEGG" id="cvr:CHLNCDRAFT_143195"/>
<feature type="domain" description="Protein kinase" evidence="4">
    <location>
        <begin position="684"/>
        <end position="763"/>
    </location>
</feature>
<evidence type="ECO:0000256" key="1">
    <source>
        <dbReference type="PROSITE-ProRule" id="PRU10141"/>
    </source>
</evidence>
<dbReference type="RefSeq" id="XP_005849910.1">
    <property type="nucleotide sequence ID" value="XM_005849848.1"/>
</dbReference>
<dbReference type="GO" id="GO:0004672">
    <property type="term" value="F:protein kinase activity"/>
    <property type="evidence" value="ECO:0007669"/>
    <property type="project" value="InterPro"/>
</dbReference>
<dbReference type="Proteomes" id="UP000008141">
    <property type="component" value="Unassembled WGS sequence"/>
</dbReference>
<keyword evidence="6" id="KW-1185">Reference proteome</keyword>
<dbReference type="InterPro" id="IPR001245">
    <property type="entry name" value="Ser-Thr/Tyr_kinase_cat_dom"/>
</dbReference>
<keyword evidence="1" id="KW-0547">Nucleotide-binding</keyword>
<keyword evidence="3" id="KW-1133">Transmembrane helix</keyword>
<dbReference type="SUPFAM" id="SSF56112">
    <property type="entry name" value="Protein kinase-like (PK-like)"/>
    <property type="match status" value="1"/>
</dbReference>
<dbReference type="InterPro" id="IPR017441">
    <property type="entry name" value="Protein_kinase_ATP_BS"/>
</dbReference>
<evidence type="ECO:0000313" key="5">
    <source>
        <dbReference type="EMBL" id="EFN57808.1"/>
    </source>
</evidence>
<feature type="compositionally biased region" description="Low complexity" evidence="2">
    <location>
        <begin position="547"/>
        <end position="562"/>
    </location>
</feature>
<reference evidence="5 6" key="1">
    <citation type="journal article" date="2010" name="Plant Cell">
        <title>The Chlorella variabilis NC64A genome reveals adaptation to photosymbiosis, coevolution with viruses, and cryptic sex.</title>
        <authorList>
            <person name="Blanc G."/>
            <person name="Duncan G."/>
            <person name="Agarkova I."/>
            <person name="Borodovsky M."/>
            <person name="Gurnon J."/>
            <person name="Kuo A."/>
            <person name="Lindquist E."/>
            <person name="Lucas S."/>
            <person name="Pangilinan J."/>
            <person name="Polle J."/>
            <person name="Salamov A."/>
            <person name="Terry A."/>
            <person name="Yamada T."/>
            <person name="Dunigan D.D."/>
            <person name="Grigoriev I.V."/>
            <person name="Claverie J.M."/>
            <person name="Van Etten J.L."/>
        </authorList>
    </citation>
    <scope>NUCLEOTIDE SEQUENCE [LARGE SCALE GENOMIC DNA]</scope>
    <source>
        <strain evidence="5 6">NC64A</strain>
    </source>
</reference>